<organism evidence="1 2">
    <name type="scientific">Araneus ventricosus</name>
    <name type="common">Orbweaver spider</name>
    <name type="synonym">Epeira ventricosa</name>
    <dbReference type="NCBI Taxonomy" id="182803"/>
    <lineage>
        <taxon>Eukaryota</taxon>
        <taxon>Metazoa</taxon>
        <taxon>Ecdysozoa</taxon>
        <taxon>Arthropoda</taxon>
        <taxon>Chelicerata</taxon>
        <taxon>Arachnida</taxon>
        <taxon>Araneae</taxon>
        <taxon>Araneomorphae</taxon>
        <taxon>Entelegynae</taxon>
        <taxon>Araneoidea</taxon>
        <taxon>Araneidae</taxon>
        <taxon>Araneus</taxon>
    </lineage>
</organism>
<dbReference type="AlphaFoldDB" id="A0A4Y2KJ27"/>
<evidence type="ECO:0000313" key="1">
    <source>
        <dbReference type="EMBL" id="GBN01756.1"/>
    </source>
</evidence>
<name>A0A4Y2KJ27_ARAVE</name>
<comment type="caution">
    <text evidence="1">The sequence shown here is derived from an EMBL/GenBank/DDBJ whole genome shotgun (WGS) entry which is preliminary data.</text>
</comment>
<keyword evidence="2" id="KW-1185">Reference proteome</keyword>
<protein>
    <submittedName>
        <fullName evidence="1">Uncharacterized protein</fullName>
    </submittedName>
</protein>
<accession>A0A4Y2KJ27</accession>
<reference evidence="1 2" key="1">
    <citation type="journal article" date="2019" name="Sci. Rep.">
        <title>Orb-weaving spider Araneus ventricosus genome elucidates the spidroin gene catalogue.</title>
        <authorList>
            <person name="Kono N."/>
            <person name="Nakamura H."/>
            <person name="Ohtoshi R."/>
            <person name="Moran D.A.P."/>
            <person name="Shinohara A."/>
            <person name="Yoshida Y."/>
            <person name="Fujiwara M."/>
            <person name="Mori M."/>
            <person name="Tomita M."/>
            <person name="Arakawa K."/>
        </authorList>
    </citation>
    <scope>NUCLEOTIDE SEQUENCE [LARGE SCALE GENOMIC DNA]</scope>
</reference>
<gene>
    <name evidence="1" type="ORF">AVEN_224468_1</name>
</gene>
<dbReference type="OrthoDB" id="6617542at2759"/>
<dbReference type="Proteomes" id="UP000499080">
    <property type="component" value="Unassembled WGS sequence"/>
</dbReference>
<sequence>MIESLPLRFVDIHRGVHLAGSDVIEPPEGMQKEEYEEWMSIDEVIPVAATLTDLEICQAIKVDGSDGDECVEENPPTNSEMRQAYFETRRAASLNKFLKTIRVRAI</sequence>
<dbReference type="EMBL" id="BGPR01004645">
    <property type="protein sequence ID" value="GBN01756.1"/>
    <property type="molecule type" value="Genomic_DNA"/>
</dbReference>
<proteinExistence type="predicted"/>
<evidence type="ECO:0000313" key="2">
    <source>
        <dbReference type="Proteomes" id="UP000499080"/>
    </source>
</evidence>